<name>A0A328A9V4_9CAUL</name>
<proteinExistence type="predicted"/>
<keyword evidence="2" id="KW-1185">Reference proteome</keyword>
<accession>A0A328A9V4</accession>
<organism evidence="1 2">
    <name type="scientific">Phenylobacterium deserti</name>
    <dbReference type="NCBI Taxonomy" id="1914756"/>
    <lineage>
        <taxon>Bacteria</taxon>
        <taxon>Pseudomonadati</taxon>
        <taxon>Pseudomonadota</taxon>
        <taxon>Alphaproteobacteria</taxon>
        <taxon>Caulobacterales</taxon>
        <taxon>Caulobacteraceae</taxon>
        <taxon>Phenylobacterium</taxon>
    </lineage>
</organism>
<gene>
    <name evidence="1" type="ORF">DJ018_15355</name>
</gene>
<dbReference type="EMBL" id="QFYR01000004">
    <property type="protein sequence ID" value="RAK51319.1"/>
    <property type="molecule type" value="Genomic_DNA"/>
</dbReference>
<protein>
    <submittedName>
        <fullName evidence="1">Uncharacterized protein</fullName>
    </submittedName>
</protein>
<reference evidence="2" key="1">
    <citation type="submission" date="2018-05" db="EMBL/GenBank/DDBJ databases">
        <authorList>
            <person name="Li X."/>
        </authorList>
    </citation>
    <scope>NUCLEOTIDE SEQUENCE [LARGE SCALE GENOMIC DNA]</scope>
    <source>
        <strain evidence="2">YIM 73061</strain>
    </source>
</reference>
<comment type="caution">
    <text evidence="1">The sequence shown here is derived from an EMBL/GenBank/DDBJ whole genome shotgun (WGS) entry which is preliminary data.</text>
</comment>
<dbReference type="AlphaFoldDB" id="A0A328A9V4"/>
<evidence type="ECO:0000313" key="1">
    <source>
        <dbReference type="EMBL" id="RAK51319.1"/>
    </source>
</evidence>
<sequence>MHLKVVAARARGDASQELVRLEAVEACDLADYILADCTYDSKGTTSNLHRHTFWFPPTTVAKGDRVVLLTGKGKDATTREAGEPAEHRFYWGLSAAVWNDDGDKVTLIRIAAHKSVGFARKA</sequence>
<evidence type="ECO:0000313" key="2">
    <source>
        <dbReference type="Proteomes" id="UP000249725"/>
    </source>
</evidence>
<dbReference type="Proteomes" id="UP000249725">
    <property type="component" value="Unassembled WGS sequence"/>
</dbReference>